<dbReference type="Gene3D" id="1.10.8.60">
    <property type="match status" value="1"/>
</dbReference>
<dbReference type="InterPro" id="IPR003593">
    <property type="entry name" value="AAA+_ATPase"/>
</dbReference>
<dbReference type="PANTHER" id="PTHR23077:SF171">
    <property type="entry name" value="NUCLEAR VALOSIN-CONTAINING PROTEIN-LIKE"/>
    <property type="match status" value="1"/>
</dbReference>
<evidence type="ECO:0000313" key="5">
    <source>
        <dbReference type="Proteomes" id="UP000002620"/>
    </source>
</evidence>
<reference evidence="4 5" key="1">
    <citation type="submission" date="2009-10" db="EMBL/GenBank/DDBJ databases">
        <title>Complete sequence of chromosome of Ammonifex degensii KC4.</title>
        <authorList>
            <consortium name="US DOE Joint Genome Institute"/>
            <person name="Kerfeld C."/>
            <person name="Goodner B."/>
            <person name="Huber H."/>
            <person name="Stetter K."/>
            <person name="Lucas S."/>
            <person name="Copeland A."/>
            <person name="Lapidus A."/>
            <person name="Glavina del Rio T."/>
            <person name="Dalin E."/>
            <person name="Tice H."/>
            <person name="Bruce D."/>
            <person name="Goodwin L."/>
            <person name="Pitluck S."/>
            <person name="Saunders E."/>
            <person name="Brettin T."/>
            <person name="Detter J.C."/>
            <person name="Han C."/>
            <person name="Larimer F."/>
            <person name="Land M."/>
            <person name="Hauser L."/>
            <person name="Kyrpides N."/>
            <person name="Ovchinnikova G."/>
            <person name="Richardson P."/>
        </authorList>
    </citation>
    <scope>NUCLEOTIDE SEQUENCE [LARGE SCALE GENOMIC DNA]</scope>
    <source>
        <strain evidence="5">DSM 10501 / KC4</strain>
    </source>
</reference>
<dbReference type="KEGG" id="adg:Adeg_0681"/>
<feature type="domain" description="AAA+ ATPase" evidence="3">
    <location>
        <begin position="306"/>
        <end position="443"/>
    </location>
</feature>
<dbReference type="Pfam" id="PF00004">
    <property type="entry name" value="AAA"/>
    <property type="match status" value="1"/>
</dbReference>
<dbReference type="OrthoDB" id="9809379at2"/>
<dbReference type="Proteomes" id="UP000002620">
    <property type="component" value="Chromosome"/>
</dbReference>
<dbReference type="SUPFAM" id="SSF52540">
    <property type="entry name" value="P-loop containing nucleoside triphosphate hydrolases"/>
    <property type="match status" value="1"/>
</dbReference>
<name>C9RC51_AMMDK</name>
<sequence length="567" mass="62364">MSGRNGIPAWYQEVVRKWQAGIAHVFVLYGNTPDTVDGVRTLEQFLVSSGLCAPRPCVMVYDRARGLRFPLPSHREAFYRALGLSAPSPEEEVLPAEPAAALRLAGQVLARSAEDGGPYAALVVLYAETIVPSGDLQAMGPEDRTVLTLVRAWASDPEFVRVGPPVFLVAEELAAVHPSLRAASSRVELVEVPYPALEERLAYVEALSERHGVVVEDTAELARVTAGLKRVHIEDIFLRASLEGVKVDASLASARKQEIVRGEFQEVLELPDPPFGLDAIGGYEHVKQFFRCRVVEPLKKGDLRRVPMGVLLLGPPGTGKTAFAMAVARESGLNCAVLNVSRLFDRWVGSSEARLERALSCIESLAPCLVILDEIDQAGMGRESQGDSGVSNRLFRRLLEYMSDARRRGRVVFVGITNRPDLLDPALKRPGRFDVKLPVLPPGPEERVEVFRAVCRRYGIPAEVKDFSSFVRETEGWTGAEIEALVLKAWEVAGDSGSAVLKDEHLAEALDLYIPSTCCVEEMTRLALREVSDLSLVPPEYRHLVKERKKKEAQVVLEAPARSVRKL</sequence>
<dbReference type="STRING" id="429009.Adeg_0681"/>
<evidence type="ECO:0000259" key="3">
    <source>
        <dbReference type="SMART" id="SM00382"/>
    </source>
</evidence>
<dbReference type="AlphaFoldDB" id="C9RC51"/>
<evidence type="ECO:0000256" key="2">
    <source>
        <dbReference type="ARBA" id="ARBA00022840"/>
    </source>
</evidence>
<proteinExistence type="predicted"/>
<dbReference type="SMART" id="SM00382">
    <property type="entry name" value="AAA"/>
    <property type="match status" value="1"/>
</dbReference>
<keyword evidence="1" id="KW-0547">Nucleotide-binding</keyword>
<keyword evidence="2" id="KW-0067">ATP-binding</keyword>
<protein>
    <submittedName>
        <fullName evidence="4">AAA ATPase central domain protein</fullName>
    </submittedName>
</protein>
<dbReference type="InterPro" id="IPR003959">
    <property type="entry name" value="ATPase_AAA_core"/>
</dbReference>
<gene>
    <name evidence="4" type="ordered locus">Adeg_0681</name>
</gene>
<dbReference type="eggNOG" id="COG0464">
    <property type="taxonomic scope" value="Bacteria"/>
</dbReference>
<evidence type="ECO:0000256" key="1">
    <source>
        <dbReference type="ARBA" id="ARBA00022741"/>
    </source>
</evidence>
<keyword evidence="5" id="KW-1185">Reference proteome</keyword>
<evidence type="ECO:0000313" key="4">
    <source>
        <dbReference type="EMBL" id="ACX51828.1"/>
    </source>
</evidence>
<dbReference type="CDD" id="cd19481">
    <property type="entry name" value="RecA-like_protease"/>
    <property type="match status" value="1"/>
</dbReference>
<dbReference type="Gene3D" id="3.40.50.300">
    <property type="entry name" value="P-loop containing nucleotide triphosphate hydrolases"/>
    <property type="match status" value="1"/>
</dbReference>
<dbReference type="GO" id="GO:0016887">
    <property type="term" value="F:ATP hydrolysis activity"/>
    <property type="evidence" value="ECO:0007669"/>
    <property type="project" value="InterPro"/>
</dbReference>
<dbReference type="EMBL" id="CP001785">
    <property type="protein sequence ID" value="ACX51828.1"/>
    <property type="molecule type" value="Genomic_DNA"/>
</dbReference>
<dbReference type="GO" id="GO:0005524">
    <property type="term" value="F:ATP binding"/>
    <property type="evidence" value="ECO:0007669"/>
    <property type="project" value="UniProtKB-KW"/>
</dbReference>
<dbReference type="InterPro" id="IPR027417">
    <property type="entry name" value="P-loop_NTPase"/>
</dbReference>
<dbReference type="PANTHER" id="PTHR23077">
    <property type="entry name" value="AAA-FAMILY ATPASE"/>
    <property type="match status" value="1"/>
</dbReference>
<accession>C9RC51</accession>
<dbReference type="HOGENOM" id="CLU_437284_0_0_9"/>
<dbReference type="InterPro" id="IPR050168">
    <property type="entry name" value="AAA_ATPase_domain"/>
</dbReference>
<dbReference type="RefSeq" id="WP_015738706.1">
    <property type="nucleotide sequence ID" value="NC_013385.1"/>
</dbReference>
<organism evidence="4 5">
    <name type="scientific">Ammonifex degensii (strain DSM 10501 / KC4)</name>
    <dbReference type="NCBI Taxonomy" id="429009"/>
    <lineage>
        <taxon>Bacteria</taxon>
        <taxon>Bacillati</taxon>
        <taxon>Bacillota</taxon>
        <taxon>Clostridia</taxon>
        <taxon>Thermoanaerobacterales</taxon>
        <taxon>Thermoanaerobacteraceae</taxon>
        <taxon>Ammonifex</taxon>
    </lineage>
</organism>